<organism evidence="1 2">
    <name type="scientific">Hyalomma asiaticum</name>
    <name type="common">Tick</name>
    <dbReference type="NCBI Taxonomy" id="266040"/>
    <lineage>
        <taxon>Eukaryota</taxon>
        <taxon>Metazoa</taxon>
        <taxon>Ecdysozoa</taxon>
        <taxon>Arthropoda</taxon>
        <taxon>Chelicerata</taxon>
        <taxon>Arachnida</taxon>
        <taxon>Acari</taxon>
        <taxon>Parasitiformes</taxon>
        <taxon>Ixodida</taxon>
        <taxon>Ixodoidea</taxon>
        <taxon>Ixodidae</taxon>
        <taxon>Hyalomminae</taxon>
        <taxon>Hyalomma</taxon>
    </lineage>
</organism>
<proteinExistence type="predicted"/>
<dbReference type="EMBL" id="CM023488">
    <property type="protein sequence ID" value="KAH6923728.1"/>
    <property type="molecule type" value="Genomic_DNA"/>
</dbReference>
<dbReference type="Proteomes" id="UP000821845">
    <property type="component" value="Chromosome 8"/>
</dbReference>
<gene>
    <name evidence="1" type="ORF">HPB50_005794</name>
</gene>
<comment type="caution">
    <text evidence="1">The sequence shown here is derived from an EMBL/GenBank/DDBJ whole genome shotgun (WGS) entry which is preliminary data.</text>
</comment>
<name>A0ACB7RM64_HYAAI</name>
<keyword evidence="2" id="KW-1185">Reference proteome</keyword>
<sequence length="326" mass="36826">MVVQEVTNDENDGSTTAAIVTAFLNYTSDLLIESVTPATVRRRMPSRRQRVDAVPEYPPVAIRMLDFLNLAYMPAVIYLGLVGNLLSLITFCFTKLRSRTSSLYMGALAVSDSGFLLVLSFGWLSEHGIKVHQHGFCLVTIFFTSVFSCWSVWLTVSFTAERFVAVRYPLWKLQSSASSRRPRLVIGLAAFVSVAISAPLLLFVQVGEGKYADCSFRPEYERALYYLNIVDTVITFILPFLLITFMNFMISRAVYRFYVRYKKQRSMPENQMDFNDHCVDVIMRKSGVSIGKAIAVDCAMTRHPLVRDIVPLLDCGVMKKSYVSSD</sequence>
<evidence type="ECO:0000313" key="2">
    <source>
        <dbReference type="Proteomes" id="UP000821845"/>
    </source>
</evidence>
<protein>
    <submittedName>
        <fullName evidence="1">Uncharacterized protein</fullName>
    </submittedName>
</protein>
<reference evidence="1" key="1">
    <citation type="submission" date="2020-05" db="EMBL/GenBank/DDBJ databases">
        <title>Large-scale comparative analyses of tick genomes elucidate their genetic diversity and vector capacities.</title>
        <authorList>
            <person name="Jia N."/>
            <person name="Wang J."/>
            <person name="Shi W."/>
            <person name="Du L."/>
            <person name="Sun Y."/>
            <person name="Zhan W."/>
            <person name="Jiang J."/>
            <person name="Wang Q."/>
            <person name="Zhang B."/>
            <person name="Ji P."/>
            <person name="Sakyi L.B."/>
            <person name="Cui X."/>
            <person name="Yuan T."/>
            <person name="Jiang B."/>
            <person name="Yang W."/>
            <person name="Lam T.T.-Y."/>
            <person name="Chang Q."/>
            <person name="Ding S."/>
            <person name="Wang X."/>
            <person name="Zhu J."/>
            <person name="Ruan X."/>
            <person name="Zhao L."/>
            <person name="Wei J."/>
            <person name="Que T."/>
            <person name="Du C."/>
            <person name="Cheng J."/>
            <person name="Dai P."/>
            <person name="Han X."/>
            <person name="Huang E."/>
            <person name="Gao Y."/>
            <person name="Liu J."/>
            <person name="Shao H."/>
            <person name="Ye R."/>
            <person name="Li L."/>
            <person name="Wei W."/>
            <person name="Wang X."/>
            <person name="Wang C."/>
            <person name="Yang T."/>
            <person name="Huo Q."/>
            <person name="Li W."/>
            <person name="Guo W."/>
            <person name="Chen H."/>
            <person name="Zhou L."/>
            <person name="Ni X."/>
            <person name="Tian J."/>
            <person name="Zhou Y."/>
            <person name="Sheng Y."/>
            <person name="Liu T."/>
            <person name="Pan Y."/>
            <person name="Xia L."/>
            <person name="Li J."/>
            <person name="Zhao F."/>
            <person name="Cao W."/>
        </authorList>
    </citation>
    <scope>NUCLEOTIDE SEQUENCE</scope>
    <source>
        <strain evidence="1">Hyas-2018</strain>
    </source>
</reference>
<accession>A0ACB7RM64</accession>
<evidence type="ECO:0000313" key="1">
    <source>
        <dbReference type="EMBL" id="KAH6923728.1"/>
    </source>
</evidence>